<dbReference type="PATRIC" id="fig|595434.4.peg.3824"/>
<feature type="signal peptide" evidence="1">
    <location>
        <begin position="1"/>
        <end position="23"/>
    </location>
</feature>
<evidence type="ECO:0000313" key="3">
    <source>
        <dbReference type="Proteomes" id="UP000036367"/>
    </source>
</evidence>
<dbReference type="AlphaFoldDB" id="A0A0J1BAS2"/>
<comment type="caution">
    <text evidence="2">The sequence shown here is derived from an EMBL/GenBank/DDBJ whole genome shotgun (WGS) entry which is preliminary data.</text>
</comment>
<keyword evidence="1" id="KW-0732">Signal</keyword>
<evidence type="ECO:0000313" key="2">
    <source>
        <dbReference type="EMBL" id="KLU03628.1"/>
    </source>
</evidence>
<gene>
    <name evidence="2" type="ORF">RISK_004035</name>
</gene>
<evidence type="ECO:0000256" key="1">
    <source>
        <dbReference type="SAM" id="SignalP"/>
    </source>
</evidence>
<name>A0A0J1BAS2_RHOIS</name>
<dbReference type="RefSeq" id="WP_150122602.1">
    <property type="nucleotide sequence ID" value="NZ_LECT01000031.1"/>
</dbReference>
<dbReference type="OrthoDB" id="265170at2"/>
<organism evidence="2 3">
    <name type="scientific">Rhodopirellula islandica</name>
    <dbReference type="NCBI Taxonomy" id="595434"/>
    <lineage>
        <taxon>Bacteria</taxon>
        <taxon>Pseudomonadati</taxon>
        <taxon>Planctomycetota</taxon>
        <taxon>Planctomycetia</taxon>
        <taxon>Pirellulales</taxon>
        <taxon>Pirellulaceae</taxon>
        <taxon>Rhodopirellula</taxon>
    </lineage>
</organism>
<proteinExistence type="predicted"/>
<dbReference type="EMBL" id="LECT01000031">
    <property type="protein sequence ID" value="KLU03628.1"/>
    <property type="molecule type" value="Genomic_DNA"/>
</dbReference>
<keyword evidence="3" id="KW-1185">Reference proteome</keyword>
<feature type="chain" id="PRO_5005247973" evidence="1">
    <location>
        <begin position="24"/>
        <end position="181"/>
    </location>
</feature>
<accession>A0A0J1BAS2</accession>
<protein>
    <submittedName>
        <fullName evidence="2">Signal peptide protein</fullName>
    </submittedName>
</protein>
<dbReference type="Proteomes" id="UP000036367">
    <property type="component" value="Unassembled WGS sequence"/>
</dbReference>
<sequence length="181" mass="20750">MKHLLVSFIVVIAALFVPNAGEAGGPPKQGRTVAPEIVAGLPRFDRAEVYSLKQKPGFAALHKQPAPDRFPVRPYDAFAEIGDRTTLDNEQSEQFVKTWERLNFERYAGAMCHYPVYGLRFYNGDELVFETTICWKCRNFYFYDEADEKYRWHGFQPNEASKSLLAYLRSVLPHPDLPENG</sequence>
<reference evidence="2" key="1">
    <citation type="submission" date="2015-05" db="EMBL/GenBank/DDBJ databases">
        <title>Permanent draft genome of Rhodopirellula islandicus K833.</title>
        <authorList>
            <person name="Kizina J."/>
            <person name="Richter M."/>
            <person name="Glockner F.O."/>
            <person name="Harder J."/>
        </authorList>
    </citation>
    <scope>NUCLEOTIDE SEQUENCE [LARGE SCALE GENOMIC DNA]</scope>
    <source>
        <strain evidence="2">K833</strain>
    </source>
</reference>